<proteinExistence type="predicted"/>
<sequence length="83" mass="9599">MRNKQDASRTGVGGYRRLEIEGDHIRVSGRAWKKSSIEFLDMTRFMRRKYGLMCDVRRVKSRSSAGYEDDRKGLIPSKGLSFP</sequence>
<gene>
    <name evidence="2" type="ORF">BDQ94DRAFT_142990</name>
</gene>
<evidence type="ECO:0000313" key="2">
    <source>
        <dbReference type="EMBL" id="RDH33965.1"/>
    </source>
</evidence>
<keyword evidence="3" id="KW-1185">Reference proteome</keyword>
<dbReference type="RefSeq" id="XP_026626987.1">
    <property type="nucleotide sequence ID" value="XM_026766133.1"/>
</dbReference>
<dbReference type="GeneID" id="38134489"/>
<protein>
    <submittedName>
        <fullName evidence="2">Uncharacterized protein</fullName>
    </submittedName>
</protein>
<dbReference type="AlphaFoldDB" id="A0A3F3Q4F3"/>
<dbReference type="EMBL" id="KZ852045">
    <property type="protein sequence ID" value="RDH33965.1"/>
    <property type="molecule type" value="Genomic_DNA"/>
</dbReference>
<organism evidence="2 3">
    <name type="scientific">Aspergillus welwitschiae</name>
    <dbReference type="NCBI Taxonomy" id="1341132"/>
    <lineage>
        <taxon>Eukaryota</taxon>
        <taxon>Fungi</taxon>
        <taxon>Dikarya</taxon>
        <taxon>Ascomycota</taxon>
        <taxon>Pezizomycotina</taxon>
        <taxon>Eurotiomycetes</taxon>
        <taxon>Eurotiomycetidae</taxon>
        <taxon>Eurotiales</taxon>
        <taxon>Aspergillaceae</taxon>
        <taxon>Aspergillus</taxon>
        <taxon>Aspergillus subgen. Circumdati</taxon>
    </lineage>
</organism>
<dbReference type="Proteomes" id="UP000253729">
    <property type="component" value="Unassembled WGS sequence"/>
</dbReference>
<evidence type="ECO:0000313" key="3">
    <source>
        <dbReference type="Proteomes" id="UP000253729"/>
    </source>
</evidence>
<evidence type="ECO:0000256" key="1">
    <source>
        <dbReference type="SAM" id="MobiDB-lite"/>
    </source>
</evidence>
<name>A0A3F3Q4F3_9EURO</name>
<reference evidence="2 3" key="1">
    <citation type="submission" date="2018-07" db="EMBL/GenBank/DDBJ databases">
        <title>The genomes of Aspergillus section Nigri reveals drivers in fungal speciation.</title>
        <authorList>
            <consortium name="DOE Joint Genome Institute"/>
            <person name="Vesth T.C."/>
            <person name="Nybo J."/>
            <person name="Theobald S."/>
            <person name="Brandl J."/>
            <person name="Frisvad J.C."/>
            <person name="Nielsen K.F."/>
            <person name="Lyhne E.K."/>
            <person name="Kogle M.E."/>
            <person name="Kuo A."/>
            <person name="Riley R."/>
            <person name="Clum A."/>
            <person name="Nolan M."/>
            <person name="Lipzen A."/>
            <person name="Salamov A."/>
            <person name="Henrissat B."/>
            <person name="Wiebenga A."/>
            <person name="De vries R.P."/>
            <person name="Grigoriev I.V."/>
            <person name="Mortensen U.H."/>
            <person name="Andersen M.R."/>
            <person name="Baker S.E."/>
        </authorList>
    </citation>
    <scope>NUCLEOTIDE SEQUENCE [LARGE SCALE GENOMIC DNA]</scope>
    <source>
        <strain evidence="2 3">CBS 139.54b</strain>
    </source>
</reference>
<feature type="region of interest" description="Disordered" evidence="1">
    <location>
        <begin position="62"/>
        <end position="83"/>
    </location>
</feature>
<accession>A0A3F3Q4F3</accession>